<evidence type="ECO:0000313" key="13">
    <source>
        <dbReference type="Proteomes" id="UP001479436"/>
    </source>
</evidence>
<keyword evidence="2 10" id="KW-0812">Transmembrane</keyword>
<evidence type="ECO:0000256" key="4">
    <source>
        <dbReference type="ARBA" id="ARBA00022946"/>
    </source>
</evidence>
<reference evidence="12 13" key="1">
    <citation type="submission" date="2023-04" db="EMBL/GenBank/DDBJ databases">
        <title>Genome of Basidiobolus ranarum AG-B5.</title>
        <authorList>
            <person name="Stajich J.E."/>
            <person name="Carter-House D."/>
            <person name="Gryganskyi A."/>
        </authorList>
    </citation>
    <scope>NUCLEOTIDE SEQUENCE [LARGE SCALE GENOMIC DNA]</scope>
    <source>
        <strain evidence="12 13">AG-B5</strain>
    </source>
</reference>
<keyword evidence="3 10" id="KW-0999">Mitochondrion inner membrane</keyword>
<comment type="subunit">
    <text evidence="10">Homooligomer.</text>
</comment>
<accession>A0ABR2WZE0</accession>
<keyword evidence="13" id="KW-1185">Reference proteome</keyword>
<evidence type="ECO:0000256" key="2">
    <source>
        <dbReference type="ARBA" id="ARBA00022692"/>
    </source>
</evidence>
<comment type="function">
    <text evidence="9">Required for the maintenance of the structure of the mitochondrial inner membrane. Involved in mitochondrial morphology. Causes growth arrest when highly overexpressed.</text>
</comment>
<dbReference type="PANTHER" id="PTHR31961:SF3">
    <property type="entry name" value="SENSITIVE TO HIGH EXPRESSION PROTEIN 9, MITOCHONDRIAL"/>
    <property type="match status" value="1"/>
</dbReference>
<name>A0ABR2WZE0_9FUNG</name>
<sequence>MLKVRPVLLGSSLRVSLAIREGISRHRVLHLRRDVARFTSSTNNTTAPNDSKIKDSAQVEEELKKILEDNKTAMNKLAEVETHAKPSIGTEQQLSSMSKNSLENNFNLNTKKSFDEVFLQLQKHPLFGKIRGHIPENVTNGELTKLIQDPFLKINGYWTELTATPPKERLVKIGKIINDVTGYSAVEKLKNKVIQAEKNLVIAKDQLEEVKLAYEKSIEERATCQRDINSLLQRKHTWSDADVVKFTSLYRTEHINEQAEQAAKIKFKEFEKNVDHQHNELVDAIRMRYHEEQIWSDKIRGASTYGTWTLMGIHVCLFILVQTIFEPKKRRRLQEHFDKKLSETSEEEQLALSKQVQPVMSAIDDQQARIDNLVEEYSKLQNELKTLASYISPNNEPTYQPMLDYIEPLSPPPRLGYNDPSPETVDAVPNEPNLPGLSSSPLALNSADKLQDVDNAFVAETQAISEEQMEPMKDDHQSANDYSPNTVSTEDLLLDEPIMSESLNSQVDVEPSPVHTEPSTLSWVVGSFYNPHATYQYTQKDVTLLTLESAVAGSLITAIIAYLLNR</sequence>
<evidence type="ECO:0000256" key="6">
    <source>
        <dbReference type="ARBA" id="ARBA00023054"/>
    </source>
</evidence>
<dbReference type="EMBL" id="JASJQH010000117">
    <property type="protein sequence ID" value="KAK9766874.1"/>
    <property type="molecule type" value="Genomic_DNA"/>
</dbReference>
<evidence type="ECO:0000256" key="5">
    <source>
        <dbReference type="ARBA" id="ARBA00022989"/>
    </source>
</evidence>
<evidence type="ECO:0000256" key="7">
    <source>
        <dbReference type="ARBA" id="ARBA00023128"/>
    </source>
</evidence>
<feature type="transmembrane region" description="Helical" evidence="10">
    <location>
        <begin position="542"/>
        <end position="564"/>
    </location>
</feature>
<feature type="coiled-coil region" evidence="11">
    <location>
        <begin position="186"/>
        <end position="220"/>
    </location>
</feature>
<keyword evidence="5 10" id="KW-1133">Transmembrane helix</keyword>
<gene>
    <name evidence="12" type="primary">SHE9</name>
    <name evidence="12" type="ORF">K7432_003734</name>
</gene>
<comment type="subcellular location">
    <subcellularLocation>
        <location evidence="10">Mitochondrion inner membrane</location>
        <topology evidence="10">Multi-pass membrane protein</topology>
    </subcellularLocation>
</comment>
<keyword evidence="7 10" id="KW-0496">Mitochondrion</keyword>
<dbReference type="PANTHER" id="PTHR31961">
    <property type="entry name" value="SENSITIVE TO HIGH EXPRESSION PROTEIN 9, MITOCHONDRIAL"/>
    <property type="match status" value="1"/>
</dbReference>
<proteinExistence type="inferred from homology"/>
<dbReference type="Proteomes" id="UP001479436">
    <property type="component" value="Unassembled WGS sequence"/>
</dbReference>
<evidence type="ECO:0000256" key="8">
    <source>
        <dbReference type="ARBA" id="ARBA00023136"/>
    </source>
</evidence>
<feature type="coiled-coil region" evidence="11">
    <location>
        <begin position="363"/>
        <end position="390"/>
    </location>
</feature>
<keyword evidence="6 11" id="KW-0175">Coiled coil</keyword>
<protein>
    <recommendedName>
        <fullName evidence="10">Sensitive to high expression protein 9, mitochondrial</fullName>
    </recommendedName>
</protein>
<dbReference type="Pfam" id="PF05546">
    <property type="entry name" value="She9_MDM33"/>
    <property type="match status" value="1"/>
</dbReference>
<comment type="caution">
    <text evidence="12">The sequence shown here is derived from an EMBL/GenBank/DDBJ whole genome shotgun (WGS) entry which is preliminary data.</text>
</comment>
<evidence type="ECO:0000256" key="10">
    <source>
        <dbReference type="RuleBase" id="RU364128"/>
    </source>
</evidence>
<keyword evidence="8 10" id="KW-0472">Membrane</keyword>
<evidence type="ECO:0000256" key="3">
    <source>
        <dbReference type="ARBA" id="ARBA00022792"/>
    </source>
</evidence>
<dbReference type="InterPro" id="IPR008839">
    <property type="entry name" value="MDM33_fungi"/>
</dbReference>
<evidence type="ECO:0000256" key="11">
    <source>
        <dbReference type="SAM" id="Coils"/>
    </source>
</evidence>
<feature type="transmembrane region" description="Helical" evidence="10">
    <location>
        <begin position="305"/>
        <end position="325"/>
    </location>
</feature>
<keyword evidence="4 10" id="KW-0809">Transit peptide</keyword>
<organism evidence="12 13">
    <name type="scientific">Basidiobolus ranarum</name>
    <dbReference type="NCBI Taxonomy" id="34480"/>
    <lineage>
        <taxon>Eukaryota</taxon>
        <taxon>Fungi</taxon>
        <taxon>Fungi incertae sedis</taxon>
        <taxon>Zoopagomycota</taxon>
        <taxon>Entomophthoromycotina</taxon>
        <taxon>Basidiobolomycetes</taxon>
        <taxon>Basidiobolales</taxon>
        <taxon>Basidiobolaceae</taxon>
        <taxon>Basidiobolus</taxon>
    </lineage>
</organism>
<comment type="similarity">
    <text evidence="1 10">Belongs to the SHE9 family.</text>
</comment>
<evidence type="ECO:0000256" key="9">
    <source>
        <dbReference type="ARBA" id="ARBA00024807"/>
    </source>
</evidence>
<feature type="coiled-coil region" evidence="11">
    <location>
        <begin position="56"/>
        <end position="83"/>
    </location>
</feature>
<evidence type="ECO:0000256" key="1">
    <source>
        <dbReference type="ARBA" id="ARBA00007472"/>
    </source>
</evidence>
<evidence type="ECO:0000313" key="12">
    <source>
        <dbReference type="EMBL" id="KAK9766874.1"/>
    </source>
</evidence>